<sequence length="541" mass="60389">MSTPTSCRVETDNNSGRRGRTSGRFTGRSRSEQRKPAVPKIERLRQSTSTSRGPDTAKCNIQVALRVRPFNEHESKQEALLIEDNKVHIVTANKKCSFEFAHIFGPESSQEDVYKKFALPLLAHAMAGINVCIFAYGQTGSGKTYSIVGNHDNPGLLQRFGKDFFDAVSEVKPEERHLSISFYEIYQEKAYDLLSDAQEALRVRGGEETYVAGLIEADMSSFSDFEKLRRRAWVKRATASTALSRQSSRSHAIVRLVYQRMVTEKAGEQTRPFAVTSHIYFVDLAGSERLESSGYSRLEETIAINVSLSALHRVIFSAAEGIQCGFRDSILTRLLKECLVGNARTAMLANVSPSTDFVGETLCTLRFATQAASVCLIPRVNVDPFLVFVNNLRAENEELKERLTAVEAIMPTAFIRPEAPSVIELQRDPALNTWTPLARELAFSPFGVDDMVVGFKLSSDGGGVVVECYGDGIYLNGEPLARGEVRTVKNADRIVVRDERFFVVLLDKNDESNILVRHSFSSVRLEFVESNFERSVINCFF</sequence>
<reference evidence="11 12" key="2">
    <citation type="submission" date="2018-11" db="EMBL/GenBank/DDBJ databases">
        <authorList>
            <consortium name="Pathogen Informatics"/>
        </authorList>
    </citation>
    <scope>NUCLEOTIDE SEQUENCE [LARGE SCALE GENOMIC DNA]</scope>
</reference>
<keyword evidence="2 7" id="KW-0547">Nucleotide-binding</keyword>
<keyword evidence="6" id="KW-0963">Cytoplasm</keyword>
<dbReference type="Gene3D" id="3.40.850.10">
    <property type="entry name" value="Kinesin motor domain"/>
    <property type="match status" value="1"/>
</dbReference>
<evidence type="ECO:0000256" key="3">
    <source>
        <dbReference type="ARBA" id="ARBA00022840"/>
    </source>
</evidence>
<feature type="compositionally biased region" description="Basic and acidic residues" evidence="9">
    <location>
        <begin position="29"/>
        <end position="45"/>
    </location>
</feature>
<organism evidence="12 13">
    <name type="scientific">Toxocara canis</name>
    <name type="common">Canine roundworm</name>
    <dbReference type="NCBI Taxonomy" id="6265"/>
    <lineage>
        <taxon>Eukaryota</taxon>
        <taxon>Metazoa</taxon>
        <taxon>Ecdysozoa</taxon>
        <taxon>Nematoda</taxon>
        <taxon>Chromadorea</taxon>
        <taxon>Rhabditida</taxon>
        <taxon>Spirurina</taxon>
        <taxon>Ascaridomorpha</taxon>
        <taxon>Ascaridoidea</taxon>
        <taxon>Toxocaridae</taxon>
        <taxon>Toxocara</taxon>
    </lineage>
</organism>
<protein>
    <recommendedName>
        <fullName evidence="8">Kinesin-like protein</fullName>
    </recommendedName>
</protein>
<comment type="similarity">
    <text evidence="7 8">Belongs to the TRAFAC class myosin-kinesin ATPase superfamily. Kinesin family.</text>
</comment>
<dbReference type="AlphaFoldDB" id="A0A183V8G7"/>
<dbReference type="EMBL" id="UYWY01024097">
    <property type="protein sequence ID" value="VDM48358.1"/>
    <property type="molecule type" value="Genomic_DNA"/>
</dbReference>
<dbReference type="SMART" id="SM00129">
    <property type="entry name" value="KISc"/>
    <property type="match status" value="1"/>
</dbReference>
<gene>
    <name evidence="11" type="ORF">TCNE_LOCUS17037</name>
</gene>
<evidence type="ECO:0000256" key="6">
    <source>
        <dbReference type="ARBA" id="ARBA00023212"/>
    </source>
</evidence>
<dbReference type="CDD" id="cd00106">
    <property type="entry name" value="KISc"/>
    <property type="match status" value="1"/>
</dbReference>
<proteinExistence type="inferred from homology"/>
<evidence type="ECO:0000256" key="5">
    <source>
        <dbReference type="ARBA" id="ARBA00023175"/>
    </source>
</evidence>
<evidence type="ECO:0000256" key="9">
    <source>
        <dbReference type="SAM" id="MobiDB-lite"/>
    </source>
</evidence>
<dbReference type="SUPFAM" id="SSF52540">
    <property type="entry name" value="P-loop containing nucleoside triphosphate hydrolases"/>
    <property type="match status" value="1"/>
</dbReference>
<dbReference type="PANTHER" id="PTHR47968:SF75">
    <property type="entry name" value="CENTROMERE-ASSOCIATED PROTEIN E"/>
    <property type="match status" value="1"/>
</dbReference>
<evidence type="ECO:0000313" key="11">
    <source>
        <dbReference type="EMBL" id="VDM48358.1"/>
    </source>
</evidence>
<evidence type="ECO:0000313" key="12">
    <source>
        <dbReference type="Proteomes" id="UP000050794"/>
    </source>
</evidence>
<dbReference type="PRINTS" id="PR00380">
    <property type="entry name" value="KINESINHEAVY"/>
</dbReference>
<dbReference type="InterPro" id="IPR027417">
    <property type="entry name" value="P-loop_NTPase"/>
</dbReference>
<dbReference type="GO" id="GO:0005524">
    <property type="term" value="F:ATP binding"/>
    <property type="evidence" value="ECO:0007669"/>
    <property type="project" value="UniProtKB-UniRule"/>
</dbReference>
<dbReference type="GO" id="GO:0003777">
    <property type="term" value="F:microtubule motor activity"/>
    <property type="evidence" value="ECO:0007669"/>
    <property type="project" value="InterPro"/>
</dbReference>
<keyword evidence="12" id="KW-1185">Reference proteome</keyword>
<keyword evidence="5 7" id="KW-0505">Motor protein</keyword>
<evidence type="ECO:0000259" key="10">
    <source>
        <dbReference type="PROSITE" id="PS50067"/>
    </source>
</evidence>
<feature type="region of interest" description="Disordered" evidence="9">
    <location>
        <begin position="1"/>
        <end position="56"/>
    </location>
</feature>
<dbReference type="Pfam" id="PF00225">
    <property type="entry name" value="Kinesin"/>
    <property type="match status" value="1"/>
</dbReference>
<dbReference type="GO" id="GO:0008017">
    <property type="term" value="F:microtubule binding"/>
    <property type="evidence" value="ECO:0007669"/>
    <property type="project" value="InterPro"/>
</dbReference>
<dbReference type="InterPro" id="IPR027640">
    <property type="entry name" value="Kinesin-like_fam"/>
</dbReference>
<keyword evidence="6" id="KW-0206">Cytoskeleton</keyword>
<evidence type="ECO:0000256" key="8">
    <source>
        <dbReference type="RuleBase" id="RU000394"/>
    </source>
</evidence>
<evidence type="ECO:0000256" key="2">
    <source>
        <dbReference type="ARBA" id="ARBA00022741"/>
    </source>
</evidence>
<evidence type="ECO:0000256" key="4">
    <source>
        <dbReference type="ARBA" id="ARBA00023054"/>
    </source>
</evidence>
<evidence type="ECO:0000313" key="13">
    <source>
        <dbReference type="WBParaSite" id="TCNE_0001703801-mRNA-1"/>
    </source>
</evidence>
<dbReference type="PANTHER" id="PTHR47968">
    <property type="entry name" value="CENTROMERE PROTEIN E"/>
    <property type="match status" value="1"/>
</dbReference>
<feature type="compositionally biased region" description="Polar residues" evidence="9">
    <location>
        <begin position="1"/>
        <end position="14"/>
    </location>
</feature>
<dbReference type="InterPro" id="IPR019821">
    <property type="entry name" value="Kinesin_motor_CS"/>
</dbReference>
<dbReference type="InterPro" id="IPR036961">
    <property type="entry name" value="Kinesin_motor_dom_sf"/>
</dbReference>
<feature type="domain" description="Kinesin motor" evidence="10">
    <location>
        <begin position="60"/>
        <end position="374"/>
    </location>
</feature>
<dbReference type="WBParaSite" id="TCNE_0001703801-mRNA-1">
    <property type="protein sequence ID" value="TCNE_0001703801-mRNA-1"/>
    <property type="gene ID" value="TCNE_0001703801"/>
</dbReference>
<keyword evidence="3 7" id="KW-0067">ATP-binding</keyword>
<comment type="subcellular location">
    <subcellularLocation>
        <location evidence="1">Cytoplasm</location>
        <location evidence="1">Cytoskeleton</location>
    </subcellularLocation>
</comment>
<evidence type="ECO:0000256" key="1">
    <source>
        <dbReference type="ARBA" id="ARBA00004245"/>
    </source>
</evidence>
<dbReference type="GO" id="GO:0007018">
    <property type="term" value="P:microtubule-based movement"/>
    <property type="evidence" value="ECO:0007669"/>
    <property type="project" value="InterPro"/>
</dbReference>
<accession>A0A183V8G7</accession>
<dbReference type="PROSITE" id="PS50067">
    <property type="entry name" value="KINESIN_MOTOR_2"/>
    <property type="match status" value="1"/>
</dbReference>
<dbReference type="InterPro" id="IPR001752">
    <property type="entry name" value="Kinesin_motor_dom"/>
</dbReference>
<name>A0A183V8G7_TOXCA</name>
<keyword evidence="4" id="KW-0175">Coiled coil</keyword>
<dbReference type="GO" id="GO:0005874">
    <property type="term" value="C:microtubule"/>
    <property type="evidence" value="ECO:0007669"/>
    <property type="project" value="UniProtKB-KW"/>
</dbReference>
<dbReference type="PROSITE" id="PS00411">
    <property type="entry name" value="KINESIN_MOTOR_1"/>
    <property type="match status" value="1"/>
</dbReference>
<feature type="binding site" evidence="7">
    <location>
        <begin position="137"/>
        <end position="144"/>
    </location>
    <ligand>
        <name>ATP</name>
        <dbReference type="ChEBI" id="CHEBI:30616"/>
    </ligand>
</feature>
<dbReference type="Proteomes" id="UP000050794">
    <property type="component" value="Unassembled WGS sequence"/>
</dbReference>
<keyword evidence="8" id="KW-0493">Microtubule</keyword>
<reference evidence="13" key="1">
    <citation type="submission" date="2016-06" db="UniProtKB">
        <authorList>
            <consortium name="WormBaseParasite"/>
        </authorList>
    </citation>
    <scope>IDENTIFICATION</scope>
</reference>
<evidence type="ECO:0000256" key="7">
    <source>
        <dbReference type="PROSITE-ProRule" id="PRU00283"/>
    </source>
</evidence>